<comment type="subcellular location">
    <subcellularLocation>
        <location evidence="1">Cytoplasm</location>
    </subcellularLocation>
</comment>
<protein>
    <submittedName>
        <fullName evidence="12">Tyrosine-type recombinase/integrase</fullName>
    </submittedName>
</protein>
<dbReference type="Proteomes" id="UP001523262">
    <property type="component" value="Unassembled WGS sequence"/>
</dbReference>
<dbReference type="InterPro" id="IPR010998">
    <property type="entry name" value="Integrase_recombinase_N"/>
</dbReference>
<dbReference type="Gene3D" id="1.10.443.10">
    <property type="entry name" value="Intergrase catalytic core"/>
    <property type="match status" value="1"/>
</dbReference>
<evidence type="ECO:0000256" key="7">
    <source>
        <dbReference type="ARBA" id="ARBA00023172"/>
    </source>
</evidence>
<keyword evidence="13" id="KW-1185">Reference proteome</keyword>
<evidence type="ECO:0000256" key="3">
    <source>
        <dbReference type="ARBA" id="ARBA00022618"/>
    </source>
</evidence>
<keyword evidence="3" id="KW-0132">Cell division</keyword>
<organism evidence="12 13">
    <name type="scientific">Neobacillus pocheonensis</name>
    <dbReference type="NCBI Taxonomy" id="363869"/>
    <lineage>
        <taxon>Bacteria</taxon>
        <taxon>Bacillati</taxon>
        <taxon>Bacillota</taxon>
        <taxon>Bacilli</taxon>
        <taxon>Bacillales</taxon>
        <taxon>Bacillaceae</taxon>
        <taxon>Neobacillus</taxon>
    </lineage>
</organism>
<name>A0ABT0WFW6_9BACI</name>
<dbReference type="Pfam" id="PF02899">
    <property type="entry name" value="Phage_int_SAM_1"/>
    <property type="match status" value="1"/>
</dbReference>
<evidence type="ECO:0000256" key="4">
    <source>
        <dbReference type="ARBA" id="ARBA00022829"/>
    </source>
</evidence>
<keyword evidence="5" id="KW-0229">DNA integration</keyword>
<comment type="caution">
    <text evidence="12">The sequence shown here is derived from an EMBL/GenBank/DDBJ whole genome shotgun (WGS) entry which is preliminary data.</text>
</comment>
<evidence type="ECO:0000256" key="5">
    <source>
        <dbReference type="ARBA" id="ARBA00022908"/>
    </source>
</evidence>
<dbReference type="InterPro" id="IPR050090">
    <property type="entry name" value="Tyrosine_recombinase_XerCD"/>
</dbReference>
<dbReference type="InterPro" id="IPR004107">
    <property type="entry name" value="Integrase_SAM-like_N"/>
</dbReference>
<dbReference type="InterPro" id="IPR013762">
    <property type="entry name" value="Integrase-like_cat_sf"/>
</dbReference>
<dbReference type="PROSITE" id="PS51898">
    <property type="entry name" value="TYR_RECOMBINASE"/>
    <property type="match status" value="1"/>
</dbReference>
<dbReference type="Pfam" id="PF00589">
    <property type="entry name" value="Phage_integrase"/>
    <property type="match status" value="1"/>
</dbReference>
<sequence>MGKNNRAQLFQVDFNHFQKFQTQLHETAGSEKTAKGYLQDVKQFDEFLMATGGSLNDLTRVDIQNYMKHLEKLKRFASTIARHYATITKLCHFIGRPELDAGIHKREKQSNADIAPKTLKKKELLRIFRIVERLNNVRSEAIFKTLAYTGMRIAELHSLDRRNLKRGGLVKVIGKRNKERMVPLSTEARNAIEAYLKTREDDHPALFLSNKGGRMAVRTIQELIDKVEKLYNAEVEEKDQLDLHAQLFRHTFATVLVKDQKKGLGTVADILGHEDLQTTRRYAKDSLDDVAEDLDGMTLI</sequence>
<keyword evidence="2" id="KW-0963">Cytoplasm</keyword>
<evidence type="ECO:0000259" key="11">
    <source>
        <dbReference type="PROSITE" id="PS51900"/>
    </source>
</evidence>
<dbReference type="PANTHER" id="PTHR30349">
    <property type="entry name" value="PHAGE INTEGRASE-RELATED"/>
    <property type="match status" value="1"/>
</dbReference>
<gene>
    <name evidence="12" type="ORF">NDK43_26125</name>
</gene>
<keyword evidence="6 9" id="KW-0238">DNA-binding</keyword>
<reference evidence="12 13" key="1">
    <citation type="submission" date="2022-06" db="EMBL/GenBank/DDBJ databases">
        <authorList>
            <person name="Jeon C.O."/>
        </authorList>
    </citation>
    <scope>NUCLEOTIDE SEQUENCE [LARGE SCALE GENOMIC DNA]</scope>
    <source>
        <strain evidence="12 13">KCTC 13943</strain>
    </source>
</reference>
<dbReference type="InterPro" id="IPR002104">
    <property type="entry name" value="Integrase_catalytic"/>
</dbReference>
<evidence type="ECO:0000259" key="10">
    <source>
        <dbReference type="PROSITE" id="PS51898"/>
    </source>
</evidence>
<accession>A0ABT0WFW6</accession>
<evidence type="ECO:0000313" key="13">
    <source>
        <dbReference type="Proteomes" id="UP001523262"/>
    </source>
</evidence>
<dbReference type="PANTHER" id="PTHR30349:SF77">
    <property type="entry name" value="TYROSINE RECOMBINASE XERC"/>
    <property type="match status" value="1"/>
</dbReference>
<dbReference type="EMBL" id="JAMQCR010000002">
    <property type="protein sequence ID" value="MCM2535191.1"/>
    <property type="molecule type" value="Genomic_DNA"/>
</dbReference>
<evidence type="ECO:0000256" key="8">
    <source>
        <dbReference type="ARBA" id="ARBA00023306"/>
    </source>
</evidence>
<keyword evidence="8" id="KW-0131">Cell cycle</keyword>
<evidence type="ECO:0000256" key="2">
    <source>
        <dbReference type="ARBA" id="ARBA00022490"/>
    </source>
</evidence>
<dbReference type="InterPro" id="IPR011010">
    <property type="entry name" value="DNA_brk_join_enz"/>
</dbReference>
<dbReference type="SUPFAM" id="SSF56349">
    <property type="entry name" value="DNA breaking-rejoining enzymes"/>
    <property type="match status" value="1"/>
</dbReference>
<evidence type="ECO:0000256" key="6">
    <source>
        <dbReference type="ARBA" id="ARBA00023125"/>
    </source>
</evidence>
<dbReference type="PROSITE" id="PS51900">
    <property type="entry name" value="CB"/>
    <property type="match status" value="1"/>
</dbReference>
<feature type="domain" description="Tyr recombinase" evidence="10">
    <location>
        <begin position="114"/>
        <end position="295"/>
    </location>
</feature>
<dbReference type="InterPro" id="IPR044068">
    <property type="entry name" value="CB"/>
</dbReference>
<evidence type="ECO:0000313" key="12">
    <source>
        <dbReference type="EMBL" id="MCM2535191.1"/>
    </source>
</evidence>
<proteinExistence type="predicted"/>
<evidence type="ECO:0000256" key="1">
    <source>
        <dbReference type="ARBA" id="ARBA00004496"/>
    </source>
</evidence>
<keyword evidence="4" id="KW-0159">Chromosome partition</keyword>
<evidence type="ECO:0000256" key="9">
    <source>
        <dbReference type="PROSITE-ProRule" id="PRU01248"/>
    </source>
</evidence>
<keyword evidence="7" id="KW-0233">DNA recombination</keyword>
<feature type="domain" description="Core-binding (CB)" evidence="11">
    <location>
        <begin position="11"/>
        <end position="95"/>
    </location>
</feature>
<dbReference type="Gene3D" id="1.10.150.130">
    <property type="match status" value="1"/>
</dbReference>